<dbReference type="PANTHER" id="PTHR30012">
    <property type="entry name" value="GENERAL SECRETION PATHWAY PROTEIN"/>
    <property type="match status" value="1"/>
</dbReference>
<evidence type="ECO:0000256" key="2">
    <source>
        <dbReference type="ARBA" id="ARBA00005745"/>
    </source>
</evidence>
<dbReference type="GO" id="GO:0015628">
    <property type="term" value="P:protein secretion by the type II secretion system"/>
    <property type="evidence" value="ECO:0007669"/>
    <property type="project" value="TreeGrafter"/>
</dbReference>
<evidence type="ECO:0000313" key="11">
    <source>
        <dbReference type="Proteomes" id="UP000034048"/>
    </source>
</evidence>
<keyword evidence="5 8" id="KW-0812">Transmembrane</keyword>
<feature type="transmembrane region" description="Helical" evidence="8">
    <location>
        <begin position="150"/>
        <end position="172"/>
    </location>
</feature>
<gene>
    <name evidence="10" type="ORF">UT42_C0005G0010</name>
</gene>
<accession>A0A0G0QY93</accession>
<comment type="subcellular location">
    <subcellularLocation>
        <location evidence="1">Cell inner membrane</location>
        <topology evidence="1">Multi-pass membrane protein</topology>
    </subcellularLocation>
</comment>
<dbReference type="EMBL" id="LBWS01000005">
    <property type="protein sequence ID" value="KKR15290.1"/>
    <property type="molecule type" value="Genomic_DNA"/>
</dbReference>
<dbReference type="GO" id="GO:0005886">
    <property type="term" value="C:plasma membrane"/>
    <property type="evidence" value="ECO:0007669"/>
    <property type="project" value="UniProtKB-SubCell"/>
</dbReference>
<sequence>MEAATQKQVENVLQGRGYQIISIRKSWSDQIFRYYFNQAFNRVKPKDLVLFFRQFAVLISASITLIQSLRILSEQTENPSMRAILVEISNDVDTGERLSEALAKHKVFHEFHISVIQSGEKSGKLDESLNYLADEEEKNYDIVKKLKNAMMYPAIVVSAMIVVGILMMIFVIPKLVDIFDEVGGELPIMTKILIGVSDFFVNFWWLAILIVIGVAMLIHLFIQKPLGRRQIDYLALRLPVFGDIIRHINIIHFARSMSTLITGGVTITNSLKITRGIVTNSVFKELINRTIIEVEQGNSISTVFLNSKEVPMMVPKMMIVGEKTGKLDFVLERLNAFYSKELENTLDNLMVLLEPIIMIIMGVAVGLMAAAIVLPMYSLTSQF</sequence>
<dbReference type="PRINTS" id="PR00812">
    <property type="entry name" value="BCTERIALGSPF"/>
</dbReference>
<dbReference type="InterPro" id="IPR003004">
    <property type="entry name" value="GspF/PilC"/>
</dbReference>
<dbReference type="PANTHER" id="PTHR30012:SF0">
    <property type="entry name" value="TYPE II SECRETION SYSTEM PROTEIN F-RELATED"/>
    <property type="match status" value="1"/>
</dbReference>
<dbReference type="Proteomes" id="UP000034048">
    <property type="component" value="Unassembled WGS sequence"/>
</dbReference>
<evidence type="ECO:0000256" key="1">
    <source>
        <dbReference type="ARBA" id="ARBA00004429"/>
    </source>
</evidence>
<dbReference type="InterPro" id="IPR042094">
    <property type="entry name" value="T2SS_GspF_sf"/>
</dbReference>
<evidence type="ECO:0000256" key="4">
    <source>
        <dbReference type="ARBA" id="ARBA00022519"/>
    </source>
</evidence>
<evidence type="ECO:0000256" key="7">
    <source>
        <dbReference type="ARBA" id="ARBA00023136"/>
    </source>
</evidence>
<feature type="transmembrane region" description="Helical" evidence="8">
    <location>
        <begin position="203"/>
        <end position="222"/>
    </location>
</feature>
<keyword evidence="4" id="KW-0997">Cell inner membrane</keyword>
<dbReference type="InterPro" id="IPR018076">
    <property type="entry name" value="T2SS_GspF_dom"/>
</dbReference>
<keyword evidence="6 8" id="KW-1133">Transmembrane helix</keyword>
<dbReference type="Gene3D" id="1.20.81.30">
    <property type="entry name" value="Type II secretion system (T2SS), domain F"/>
    <property type="match status" value="2"/>
</dbReference>
<feature type="domain" description="Type II secretion system protein GspF" evidence="9">
    <location>
        <begin position="253"/>
        <end position="375"/>
    </location>
</feature>
<dbReference type="AlphaFoldDB" id="A0A0G0QY93"/>
<reference evidence="10 11" key="1">
    <citation type="journal article" date="2015" name="Nature">
        <title>rRNA introns, odd ribosomes, and small enigmatic genomes across a large radiation of phyla.</title>
        <authorList>
            <person name="Brown C.T."/>
            <person name="Hug L.A."/>
            <person name="Thomas B.C."/>
            <person name="Sharon I."/>
            <person name="Castelle C.J."/>
            <person name="Singh A."/>
            <person name="Wilkins M.J."/>
            <person name="Williams K.H."/>
            <person name="Banfield J.F."/>
        </authorList>
    </citation>
    <scope>NUCLEOTIDE SEQUENCE [LARGE SCALE GENOMIC DNA]</scope>
</reference>
<proteinExistence type="inferred from homology"/>
<name>A0A0G0QY93_9BACT</name>
<keyword evidence="7 8" id="KW-0472">Membrane</keyword>
<dbReference type="FunFam" id="1.20.81.30:FF:000001">
    <property type="entry name" value="Type II secretion system protein F"/>
    <property type="match status" value="1"/>
</dbReference>
<evidence type="ECO:0000256" key="8">
    <source>
        <dbReference type="SAM" id="Phobius"/>
    </source>
</evidence>
<protein>
    <submittedName>
        <fullName evidence="10">Tfp pilus biogenesis protein PilC</fullName>
    </submittedName>
</protein>
<comment type="similarity">
    <text evidence="2">Belongs to the GSP F family.</text>
</comment>
<evidence type="ECO:0000256" key="6">
    <source>
        <dbReference type="ARBA" id="ARBA00022989"/>
    </source>
</evidence>
<organism evidence="10 11">
    <name type="scientific">Candidatus Falkowbacteria bacterium GW2011_GWA2_39_24</name>
    <dbReference type="NCBI Taxonomy" id="1618634"/>
    <lineage>
        <taxon>Bacteria</taxon>
        <taxon>Candidatus Falkowiibacteriota</taxon>
    </lineage>
</organism>
<evidence type="ECO:0000256" key="5">
    <source>
        <dbReference type="ARBA" id="ARBA00022692"/>
    </source>
</evidence>
<keyword evidence="3" id="KW-1003">Cell membrane</keyword>
<evidence type="ECO:0000259" key="9">
    <source>
        <dbReference type="Pfam" id="PF00482"/>
    </source>
</evidence>
<feature type="transmembrane region" description="Helical" evidence="8">
    <location>
        <begin position="356"/>
        <end position="377"/>
    </location>
</feature>
<evidence type="ECO:0000256" key="3">
    <source>
        <dbReference type="ARBA" id="ARBA00022475"/>
    </source>
</evidence>
<feature type="domain" description="Type II secretion system protein GspF" evidence="9">
    <location>
        <begin position="51"/>
        <end position="173"/>
    </location>
</feature>
<evidence type="ECO:0000313" key="10">
    <source>
        <dbReference type="EMBL" id="KKR15290.1"/>
    </source>
</evidence>
<dbReference type="Pfam" id="PF00482">
    <property type="entry name" value="T2SSF"/>
    <property type="match status" value="2"/>
</dbReference>
<comment type="caution">
    <text evidence="10">The sequence shown here is derived from an EMBL/GenBank/DDBJ whole genome shotgun (WGS) entry which is preliminary data.</text>
</comment>